<evidence type="ECO:0000313" key="3">
    <source>
        <dbReference type="Proteomes" id="UP001589748"/>
    </source>
</evidence>
<evidence type="ECO:0000313" key="2">
    <source>
        <dbReference type="EMBL" id="MFB9377758.1"/>
    </source>
</evidence>
<dbReference type="Proteomes" id="UP001589748">
    <property type="component" value="Unassembled WGS sequence"/>
</dbReference>
<dbReference type="RefSeq" id="WP_380137906.1">
    <property type="nucleotide sequence ID" value="NZ_JBHLUI010000008.1"/>
</dbReference>
<sequence length="431" mass="44854">MISSAAALPSSAEVVVVGAGVAGLACARHLDAAGLGVVVVEAARTVGGRVRSEVVGNFRVDRGFQLLNPAYPEVRRVLDLEALRLQTFDAGVAVARDGVVSTVRDPRRHPLSLVKALRFPIGDTAEKVAAVRWALGAGSARSLRAEDGPWGEALDDAEIDGELREQVIEPFLAGVLGEADGSTSRRFVDLLLKSFLRGTPGLPARGMQAVPDQLAKGLPRGSIVTGVEVRHAGHGPRSLVVETTEGGLTADAIVVATDAAAAAHIVHAPELPPARGLSTFWYATLNSPVPHERAKLLHLDGDRSGPVVNTAVVSEVAPSYVVTDSERRSLVSAQTLGADTSAATEAAVRAQLGRIYSEDTSAWSLVAAHEIPEALPVVPAPFTGPKPVSLGEGIYLAGDHRENASLQGALVSGRRAADALVADLRQGRRAG</sequence>
<reference evidence="2 3" key="1">
    <citation type="submission" date="2024-09" db="EMBL/GenBank/DDBJ databases">
        <authorList>
            <person name="Sun Q."/>
            <person name="Mori K."/>
        </authorList>
    </citation>
    <scope>NUCLEOTIDE SEQUENCE [LARGE SCALE GENOMIC DNA]</scope>
    <source>
        <strain evidence="2 3">TISTR 1856</strain>
    </source>
</reference>
<dbReference type="SUPFAM" id="SSF51905">
    <property type="entry name" value="FAD/NAD(P)-binding domain"/>
    <property type="match status" value="1"/>
</dbReference>
<comment type="caution">
    <text evidence="2">The sequence shown here is derived from an EMBL/GenBank/DDBJ whole genome shotgun (WGS) entry which is preliminary data.</text>
</comment>
<dbReference type="InterPro" id="IPR036188">
    <property type="entry name" value="FAD/NAD-bd_sf"/>
</dbReference>
<gene>
    <name evidence="2" type="ORF">ACFFVI_12345</name>
</gene>
<organism evidence="2 3">
    <name type="scientific">Kineococcus gynurae</name>
    <dbReference type="NCBI Taxonomy" id="452979"/>
    <lineage>
        <taxon>Bacteria</taxon>
        <taxon>Bacillati</taxon>
        <taxon>Actinomycetota</taxon>
        <taxon>Actinomycetes</taxon>
        <taxon>Kineosporiales</taxon>
        <taxon>Kineosporiaceae</taxon>
        <taxon>Kineococcus</taxon>
    </lineage>
</organism>
<keyword evidence="3" id="KW-1185">Reference proteome</keyword>
<evidence type="ECO:0000259" key="1">
    <source>
        <dbReference type="Pfam" id="PF01593"/>
    </source>
</evidence>
<dbReference type="EMBL" id="JBHMDM010000007">
    <property type="protein sequence ID" value="MFB9377758.1"/>
    <property type="molecule type" value="Genomic_DNA"/>
</dbReference>
<dbReference type="InterPro" id="IPR002937">
    <property type="entry name" value="Amino_oxidase"/>
</dbReference>
<feature type="domain" description="Amine oxidase" evidence="1">
    <location>
        <begin position="21"/>
        <end position="420"/>
    </location>
</feature>
<dbReference type="Gene3D" id="3.50.50.60">
    <property type="entry name" value="FAD/NAD(P)-binding domain"/>
    <property type="match status" value="1"/>
</dbReference>
<name>A0ABV5LUK0_9ACTN</name>
<dbReference type="Pfam" id="PF01593">
    <property type="entry name" value="Amino_oxidase"/>
    <property type="match status" value="1"/>
</dbReference>
<accession>A0ABV5LUK0</accession>
<protein>
    <submittedName>
        <fullName evidence="2">FAD-dependent oxidoreductase</fullName>
    </submittedName>
</protein>
<dbReference type="PANTHER" id="PTHR42841">
    <property type="entry name" value="AMINE OXIDASE"/>
    <property type="match status" value="1"/>
</dbReference>
<proteinExistence type="predicted"/>